<dbReference type="GO" id="GO:0007219">
    <property type="term" value="P:Notch signaling pathway"/>
    <property type="evidence" value="ECO:0007669"/>
    <property type="project" value="InterPro"/>
</dbReference>
<dbReference type="PANTHER" id="PTHR12254">
    <property type="entry name" value="ENHANCER OF SPLIT MALPHA PROTEIN"/>
    <property type="match status" value="1"/>
</dbReference>
<dbReference type="Pfam" id="PF15952">
    <property type="entry name" value="ESM4"/>
    <property type="match status" value="1"/>
</dbReference>
<evidence type="ECO:0008006" key="3">
    <source>
        <dbReference type="Google" id="ProtNLM"/>
    </source>
</evidence>
<dbReference type="InterPro" id="IPR029686">
    <property type="entry name" value="Malpha/m4/m2"/>
</dbReference>
<evidence type="ECO:0000313" key="1">
    <source>
        <dbReference type="EnsemblMetazoa" id="GPAI002099-PA"/>
    </source>
</evidence>
<name>A0A1A9Z2V6_GLOPL</name>
<keyword evidence="2" id="KW-1185">Reference proteome</keyword>
<dbReference type="GO" id="GO:0007423">
    <property type="term" value="P:sensory organ development"/>
    <property type="evidence" value="ECO:0007669"/>
    <property type="project" value="InterPro"/>
</dbReference>
<organism evidence="1 2">
    <name type="scientific">Glossina pallidipes</name>
    <name type="common">Tsetse fly</name>
    <dbReference type="NCBI Taxonomy" id="7398"/>
    <lineage>
        <taxon>Eukaryota</taxon>
        <taxon>Metazoa</taxon>
        <taxon>Ecdysozoa</taxon>
        <taxon>Arthropoda</taxon>
        <taxon>Hexapoda</taxon>
        <taxon>Insecta</taxon>
        <taxon>Pterygota</taxon>
        <taxon>Neoptera</taxon>
        <taxon>Endopterygota</taxon>
        <taxon>Diptera</taxon>
        <taxon>Brachycera</taxon>
        <taxon>Muscomorpha</taxon>
        <taxon>Hippoboscoidea</taxon>
        <taxon>Glossinidae</taxon>
        <taxon>Glossina</taxon>
    </lineage>
</organism>
<proteinExistence type="predicted"/>
<dbReference type="AlphaFoldDB" id="A0A1A9Z2V6"/>
<sequence>MKCLKTFSGDLINMNANVAIYLKNTYNFNLNKSKVSPARRLKNLLKPVFKFIFKTKAQRNAKRNSYIASAEKEYELEWLSSDMDNMANEELENRLLQEVQYSERGDSIIVYHGNGSGQLQMVDKQNFYVPVHFARTDTGTFFWTSVQRECIEAHKIEWHFLDRWAQA</sequence>
<dbReference type="EnsemblMetazoa" id="GPAI002099-RA">
    <property type="protein sequence ID" value="GPAI002099-PA"/>
    <property type="gene ID" value="GPAI002099"/>
</dbReference>
<protein>
    <recommendedName>
        <fullName evidence="3">Enhancer of split malpha protein</fullName>
    </recommendedName>
</protein>
<accession>A0A1A9Z2V6</accession>
<dbReference type="VEuPathDB" id="VectorBase:GPAI002099"/>
<reference evidence="2" key="1">
    <citation type="submission" date="2014-03" db="EMBL/GenBank/DDBJ databases">
        <authorList>
            <person name="Aksoy S."/>
            <person name="Warren W."/>
            <person name="Wilson R.K."/>
        </authorList>
    </citation>
    <scope>NUCLEOTIDE SEQUENCE [LARGE SCALE GENOMIC DNA]</scope>
    <source>
        <strain evidence="2">IAEA</strain>
    </source>
</reference>
<dbReference type="Proteomes" id="UP000092445">
    <property type="component" value="Unassembled WGS sequence"/>
</dbReference>
<dbReference type="PANTHER" id="PTHR12254:SF0">
    <property type="entry name" value="BARBU-RELATED"/>
    <property type="match status" value="1"/>
</dbReference>
<evidence type="ECO:0000313" key="2">
    <source>
        <dbReference type="Proteomes" id="UP000092445"/>
    </source>
</evidence>
<reference evidence="1" key="2">
    <citation type="submission" date="2020-05" db="UniProtKB">
        <authorList>
            <consortium name="EnsemblMetazoa"/>
        </authorList>
    </citation>
    <scope>IDENTIFICATION</scope>
    <source>
        <strain evidence="1">IAEA</strain>
    </source>
</reference>